<dbReference type="Proteomes" id="UP000470772">
    <property type="component" value="Unassembled WGS sequence"/>
</dbReference>
<proteinExistence type="predicted"/>
<gene>
    <name evidence="1" type="ORF">GC250_07195</name>
</gene>
<evidence type="ECO:0000313" key="1">
    <source>
        <dbReference type="EMBL" id="MUN29221.1"/>
    </source>
</evidence>
<dbReference type="OrthoDB" id="34441at2157"/>
<sequence>MKRIAIPKIIEVKLKKRNLAEGEFFIAISSIPPLITLDNANELERKLLVSIIEEKRKEVCVSYPRLCYPSLYGGVFIFREDEPVMRLEKRGYIHLQEGINEKKSIRVEDFLNTDMEGCIDSTPSICFFRERRLGLKWIDNIGLRYIMGIQ</sequence>
<organism evidence="1 2">
    <name type="scientific">Sulfuracidifex metallicus DSM 6482 = JCM 9184</name>
    <dbReference type="NCBI Taxonomy" id="523847"/>
    <lineage>
        <taxon>Archaea</taxon>
        <taxon>Thermoproteota</taxon>
        <taxon>Thermoprotei</taxon>
        <taxon>Sulfolobales</taxon>
        <taxon>Sulfolobaceae</taxon>
        <taxon>Sulfuracidifex</taxon>
    </lineage>
</organism>
<reference evidence="1 2" key="1">
    <citation type="submission" date="2019-10" db="EMBL/GenBank/DDBJ databases">
        <title>Sequencing and Assembly of Multiple Reported Metal-Biooxidizing Members of the Extremely Thermoacidophilic Archaeal Family Sulfolobaceae.</title>
        <authorList>
            <person name="Counts J.A."/>
            <person name="Kelly R.M."/>
        </authorList>
    </citation>
    <scope>NUCLEOTIDE SEQUENCE [LARGE SCALE GENOMIC DNA]</scope>
    <source>
        <strain evidence="1 2">DSM 6482</strain>
    </source>
</reference>
<protein>
    <submittedName>
        <fullName evidence="1">Uncharacterized protein</fullName>
    </submittedName>
</protein>
<dbReference type="RefSeq" id="WP_054837900.1">
    <property type="nucleotide sequence ID" value="NZ_BBBY01000003.1"/>
</dbReference>
<name>A0A6A9QPW6_SULME</name>
<dbReference type="AlphaFoldDB" id="A0A6A9QPW6"/>
<evidence type="ECO:0000313" key="2">
    <source>
        <dbReference type="Proteomes" id="UP000470772"/>
    </source>
</evidence>
<comment type="caution">
    <text evidence="1">The sequence shown here is derived from an EMBL/GenBank/DDBJ whole genome shotgun (WGS) entry which is preliminary data.</text>
</comment>
<dbReference type="EMBL" id="WGGD01000005">
    <property type="protein sequence ID" value="MUN29221.1"/>
    <property type="molecule type" value="Genomic_DNA"/>
</dbReference>
<accession>A0A6A9QPW6</accession>
<keyword evidence="2" id="KW-1185">Reference proteome</keyword>